<dbReference type="OrthoDB" id="7191104at2"/>
<evidence type="ECO:0000313" key="3">
    <source>
        <dbReference type="Proteomes" id="UP000192934"/>
    </source>
</evidence>
<dbReference type="InterPro" id="IPR037401">
    <property type="entry name" value="SnoaL-like"/>
</dbReference>
<dbReference type="Proteomes" id="UP000192934">
    <property type="component" value="Chromosome I"/>
</dbReference>
<evidence type="ECO:0000259" key="1">
    <source>
        <dbReference type="Pfam" id="PF13577"/>
    </source>
</evidence>
<organism evidence="2 3">
    <name type="scientific">Allosphingosinicella indica</name>
    <dbReference type="NCBI Taxonomy" id="941907"/>
    <lineage>
        <taxon>Bacteria</taxon>
        <taxon>Pseudomonadati</taxon>
        <taxon>Pseudomonadota</taxon>
        <taxon>Alphaproteobacteria</taxon>
        <taxon>Sphingomonadales</taxon>
        <taxon>Sphingomonadaceae</taxon>
        <taxon>Allosphingosinicella</taxon>
    </lineage>
</organism>
<sequence>MTDMAPEIRALLDKQEITEVLNRYLRGADRADVELIADAYHPDAIEDHGGVYNGPASDYVAIMAKVLPKGGIMNHLNTNVLIELDGDSAIVESYILAFARMKKEGEKFDTLTLARVVDRFERRDGKWKIALRRLAWEWNHEMPFTESWGRGMMFPEGTELVRGGKKPADVLYEMKAA</sequence>
<keyword evidence="3" id="KW-1185">Reference proteome</keyword>
<dbReference type="AlphaFoldDB" id="A0A1X7G0N9"/>
<accession>A0A1X7G0N9</accession>
<proteinExistence type="predicted"/>
<dbReference type="CDD" id="cd00531">
    <property type="entry name" value="NTF2_like"/>
    <property type="match status" value="1"/>
</dbReference>
<evidence type="ECO:0000313" key="2">
    <source>
        <dbReference type="EMBL" id="SMF61914.1"/>
    </source>
</evidence>
<dbReference type="Gene3D" id="3.10.450.50">
    <property type="match status" value="1"/>
</dbReference>
<name>A0A1X7G0N9_9SPHN</name>
<gene>
    <name evidence="2" type="ORF">SAMN06295910_0917</name>
</gene>
<dbReference type="Pfam" id="PF13577">
    <property type="entry name" value="SnoaL_4"/>
    <property type="match status" value="1"/>
</dbReference>
<protein>
    <submittedName>
        <fullName evidence="2">SnoaL-like domain-containing protein</fullName>
    </submittedName>
</protein>
<dbReference type="RefSeq" id="WP_085217714.1">
    <property type="nucleotide sequence ID" value="NZ_LT840185.1"/>
</dbReference>
<dbReference type="SUPFAM" id="SSF54427">
    <property type="entry name" value="NTF2-like"/>
    <property type="match status" value="1"/>
</dbReference>
<feature type="domain" description="SnoaL-like" evidence="1">
    <location>
        <begin position="10"/>
        <end position="133"/>
    </location>
</feature>
<dbReference type="EMBL" id="LT840185">
    <property type="protein sequence ID" value="SMF61914.1"/>
    <property type="molecule type" value="Genomic_DNA"/>
</dbReference>
<dbReference type="STRING" id="941907.SAMN06295910_0917"/>
<reference evidence="3" key="1">
    <citation type="submission" date="2017-04" db="EMBL/GenBank/DDBJ databases">
        <authorList>
            <person name="Varghese N."/>
            <person name="Submissions S."/>
        </authorList>
    </citation>
    <scope>NUCLEOTIDE SEQUENCE [LARGE SCALE GENOMIC DNA]</scope>
    <source>
        <strain evidence="3">Dd16</strain>
    </source>
</reference>
<dbReference type="InterPro" id="IPR032710">
    <property type="entry name" value="NTF2-like_dom_sf"/>
</dbReference>